<feature type="transmembrane region" description="Helical" evidence="10">
    <location>
        <begin position="326"/>
        <end position="350"/>
    </location>
</feature>
<evidence type="ECO:0000256" key="2">
    <source>
        <dbReference type="ARBA" id="ARBA00008417"/>
    </source>
</evidence>
<keyword evidence="6 10" id="KW-0812">Transmembrane</keyword>
<dbReference type="CDD" id="cd13143">
    <property type="entry name" value="MATE_MepA_like"/>
    <property type="match status" value="1"/>
</dbReference>
<keyword evidence="9" id="KW-0046">Antibiotic resistance</keyword>
<keyword evidence="5" id="KW-1003">Cell membrane</keyword>
<evidence type="ECO:0000313" key="12">
    <source>
        <dbReference type="Proteomes" id="UP000053370"/>
    </source>
</evidence>
<evidence type="ECO:0000256" key="10">
    <source>
        <dbReference type="SAM" id="Phobius"/>
    </source>
</evidence>
<dbReference type="InterPro" id="IPR048279">
    <property type="entry name" value="MdtK-like"/>
</dbReference>
<evidence type="ECO:0000256" key="7">
    <source>
        <dbReference type="ARBA" id="ARBA00022989"/>
    </source>
</evidence>
<feature type="transmembrane region" description="Helical" evidence="10">
    <location>
        <begin position="142"/>
        <end position="163"/>
    </location>
</feature>
<proteinExistence type="inferred from homology"/>
<dbReference type="GO" id="GO:0005886">
    <property type="term" value="C:plasma membrane"/>
    <property type="evidence" value="ECO:0007669"/>
    <property type="project" value="UniProtKB-SubCell"/>
</dbReference>
<evidence type="ECO:0000256" key="9">
    <source>
        <dbReference type="ARBA" id="ARBA00023251"/>
    </source>
</evidence>
<keyword evidence="8 10" id="KW-0472">Membrane</keyword>
<dbReference type="EMBL" id="DF968181">
    <property type="protein sequence ID" value="GAP40187.1"/>
    <property type="molecule type" value="Genomic_DNA"/>
</dbReference>
<feature type="transmembrane region" description="Helical" evidence="10">
    <location>
        <begin position="175"/>
        <end position="196"/>
    </location>
</feature>
<feature type="transmembrane region" description="Helical" evidence="10">
    <location>
        <begin position="21"/>
        <end position="42"/>
    </location>
</feature>
<evidence type="ECO:0000256" key="8">
    <source>
        <dbReference type="ARBA" id="ARBA00023136"/>
    </source>
</evidence>
<dbReference type="RefSeq" id="WP_062279264.1">
    <property type="nucleotide sequence ID" value="NZ_DF968181.1"/>
</dbReference>
<reference evidence="11" key="1">
    <citation type="journal article" date="2015" name="Genome Announc.">
        <title>Draft Genome Sequence of Anaerolineae Strain TC1, a Novel Isolate from a Methanogenic Wastewater Treatment System.</title>
        <authorList>
            <person name="Matsuura N."/>
            <person name="Tourlousse D.M."/>
            <person name="Sun L."/>
            <person name="Toyonaga M."/>
            <person name="Kuroda K."/>
            <person name="Ohashi A."/>
            <person name="Cruz R."/>
            <person name="Yamaguchi T."/>
            <person name="Sekiguchi Y."/>
        </authorList>
    </citation>
    <scope>NUCLEOTIDE SEQUENCE [LARGE SCALE GENOMIC DNA]</scope>
    <source>
        <strain evidence="11">TC1</strain>
    </source>
</reference>
<keyword evidence="4" id="KW-0813">Transport</keyword>
<organism evidence="11">
    <name type="scientific">Flexilinea flocculi</name>
    <dbReference type="NCBI Taxonomy" id="1678840"/>
    <lineage>
        <taxon>Bacteria</taxon>
        <taxon>Bacillati</taxon>
        <taxon>Chloroflexota</taxon>
        <taxon>Anaerolineae</taxon>
        <taxon>Anaerolineales</taxon>
        <taxon>Anaerolineaceae</taxon>
        <taxon>Flexilinea</taxon>
    </lineage>
</organism>
<evidence type="ECO:0000256" key="6">
    <source>
        <dbReference type="ARBA" id="ARBA00022692"/>
    </source>
</evidence>
<dbReference type="PANTHER" id="PTHR43823:SF3">
    <property type="entry name" value="MULTIDRUG EXPORT PROTEIN MEPA"/>
    <property type="match status" value="1"/>
</dbReference>
<evidence type="ECO:0000256" key="5">
    <source>
        <dbReference type="ARBA" id="ARBA00022475"/>
    </source>
</evidence>
<dbReference type="GO" id="GO:0042910">
    <property type="term" value="F:xenobiotic transmembrane transporter activity"/>
    <property type="evidence" value="ECO:0007669"/>
    <property type="project" value="InterPro"/>
</dbReference>
<name>A0A0S7BPB0_9CHLR</name>
<feature type="transmembrane region" description="Helical" evidence="10">
    <location>
        <begin position="202"/>
        <end position="224"/>
    </location>
</feature>
<dbReference type="OrthoDB" id="401352at2"/>
<dbReference type="AlphaFoldDB" id="A0A0S7BPB0"/>
<keyword evidence="7 10" id="KW-1133">Transmembrane helix</keyword>
<evidence type="ECO:0000256" key="1">
    <source>
        <dbReference type="ARBA" id="ARBA00004651"/>
    </source>
</evidence>
<keyword evidence="12" id="KW-1185">Reference proteome</keyword>
<feature type="transmembrane region" description="Helical" evidence="10">
    <location>
        <begin position="99"/>
        <end position="122"/>
    </location>
</feature>
<dbReference type="InterPro" id="IPR045070">
    <property type="entry name" value="MATE_MepA-like"/>
</dbReference>
<accession>A0A0S7BPB0</accession>
<evidence type="ECO:0000313" key="11">
    <source>
        <dbReference type="EMBL" id="GAP40187.1"/>
    </source>
</evidence>
<dbReference type="Proteomes" id="UP000053370">
    <property type="component" value="Unassembled WGS sequence"/>
</dbReference>
<dbReference type="GO" id="GO:0046677">
    <property type="term" value="P:response to antibiotic"/>
    <property type="evidence" value="ECO:0007669"/>
    <property type="project" value="UniProtKB-KW"/>
</dbReference>
<evidence type="ECO:0000256" key="3">
    <source>
        <dbReference type="ARBA" id="ARBA00022106"/>
    </source>
</evidence>
<dbReference type="PANTHER" id="PTHR43823">
    <property type="entry name" value="SPORULATION PROTEIN YKVU"/>
    <property type="match status" value="1"/>
</dbReference>
<dbReference type="InterPro" id="IPR051327">
    <property type="entry name" value="MATE_MepA_subfamily"/>
</dbReference>
<comment type="similarity">
    <text evidence="2">Belongs to the multi antimicrobial extrusion (MATE) (TC 2.A.66.1) family. MepA subfamily.</text>
</comment>
<dbReference type="PIRSF" id="PIRSF006603">
    <property type="entry name" value="DinF"/>
    <property type="match status" value="1"/>
</dbReference>
<dbReference type="GO" id="GO:0015297">
    <property type="term" value="F:antiporter activity"/>
    <property type="evidence" value="ECO:0007669"/>
    <property type="project" value="InterPro"/>
</dbReference>
<protein>
    <recommendedName>
        <fullName evidence="3">Multidrug export protein MepA</fullName>
    </recommendedName>
</protein>
<comment type="subcellular location">
    <subcellularLocation>
        <location evidence="1">Cell membrane</location>
        <topology evidence="1">Multi-pass membrane protein</topology>
    </subcellularLocation>
</comment>
<sequence>MIENIREREKAIFETLPIPKAVIALAVPTMIGQIITIVYNLADTWFIGLTNDPAKVASITICMPAFMVLTAIANLFGIGGASLISRSLGVRNRLRAGNAASFAVFNCAGIAALYAIVLLIFRRPILSFLGSTESDVSYSYTYLFWTVIVGAVPTVMNSLFGHLVRSEGASRQAGFGISLGGILNILLDPLFMFYLLPEGNEVAGAAIATMISNVIASVYFILFIRKRRETSVITFRPTVESYRNGIPGEVISVGIPAALMNCLALLSNITVNNLISVYRSQAILAGMGIAKKINMLVFQMTQGIAQGVLPLIGYNYAARNFRRMKLSIVTVFGAAFIFSVCSMILAFLYPNVFISSFIKDHETVMYGVRFIKILSLGFPFTAISYTGVTVFQAIGKKFPATLVAVLRKGVVDIPMMFFLSKILPLDGIAWATPLADFTASLVTIILFLITFRKIWQQ</sequence>
<gene>
    <name evidence="11" type="ORF">ATC1_13153</name>
</gene>
<feature type="transmembrane region" description="Helical" evidence="10">
    <location>
        <begin position="54"/>
        <end position="78"/>
    </location>
</feature>
<feature type="transmembrane region" description="Helical" evidence="10">
    <location>
        <begin position="370"/>
        <end position="391"/>
    </location>
</feature>
<evidence type="ECO:0000256" key="4">
    <source>
        <dbReference type="ARBA" id="ARBA00022448"/>
    </source>
</evidence>
<dbReference type="InterPro" id="IPR002528">
    <property type="entry name" value="MATE_fam"/>
</dbReference>
<feature type="transmembrane region" description="Helical" evidence="10">
    <location>
        <begin position="430"/>
        <end position="451"/>
    </location>
</feature>
<dbReference type="Pfam" id="PF01554">
    <property type="entry name" value="MatE"/>
    <property type="match status" value="2"/>
</dbReference>